<protein>
    <submittedName>
        <fullName evidence="2">Uncharacterized protein</fullName>
    </submittedName>
</protein>
<dbReference type="AlphaFoldDB" id="A0A9P6B6E8"/>
<accession>A0A9P6B6E8</accession>
<feature type="non-terminal residue" evidence="2">
    <location>
        <position position="70"/>
    </location>
</feature>
<dbReference type="EMBL" id="MU128924">
    <property type="protein sequence ID" value="KAF9518583.1"/>
    <property type="molecule type" value="Genomic_DNA"/>
</dbReference>
<sequence>MGHNTCWHHRDISGSDDGQENSSRIASRGELGTPSHSRWDKFEANKETDIDYMVRPDGARGHGRVQYSML</sequence>
<dbReference type="Proteomes" id="UP000886523">
    <property type="component" value="Unassembled WGS sequence"/>
</dbReference>
<comment type="caution">
    <text evidence="2">The sequence shown here is derived from an EMBL/GenBank/DDBJ whole genome shotgun (WGS) entry which is preliminary data.</text>
</comment>
<keyword evidence="3" id="KW-1185">Reference proteome</keyword>
<evidence type="ECO:0000313" key="2">
    <source>
        <dbReference type="EMBL" id="KAF9518583.1"/>
    </source>
</evidence>
<evidence type="ECO:0000313" key="3">
    <source>
        <dbReference type="Proteomes" id="UP000886523"/>
    </source>
</evidence>
<proteinExistence type="predicted"/>
<feature type="region of interest" description="Disordered" evidence="1">
    <location>
        <begin position="1"/>
        <end position="39"/>
    </location>
</feature>
<organism evidence="2 3">
    <name type="scientific">Hydnum rufescens UP504</name>
    <dbReference type="NCBI Taxonomy" id="1448309"/>
    <lineage>
        <taxon>Eukaryota</taxon>
        <taxon>Fungi</taxon>
        <taxon>Dikarya</taxon>
        <taxon>Basidiomycota</taxon>
        <taxon>Agaricomycotina</taxon>
        <taxon>Agaricomycetes</taxon>
        <taxon>Cantharellales</taxon>
        <taxon>Hydnaceae</taxon>
        <taxon>Hydnum</taxon>
    </lineage>
</organism>
<name>A0A9P6B6E8_9AGAM</name>
<gene>
    <name evidence="2" type="ORF">BS47DRAFT_1338272</name>
</gene>
<reference evidence="2" key="1">
    <citation type="journal article" date="2020" name="Nat. Commun.">
        <title>Large-scale genome sequencing of mycorrhizal fungi provides insights into the early evolution of symbiotic traits.</title>
        <authorList>
            <person name="Miyauchi S."/>
            <person name="Kiss E."/>
            <person name="Kuo A."/>
            <person name="Drula E."/>
            <person name="Kohler A."/>
            <person name="Sanchez-Garcia M."/>
            <person name="Morin E."/>
            <person name="Andreopoulos B."/>
            <person name="Barry K.W."/>
            <person name="Bonito G."/>
            <person name="Buee M."/>
            <person name="Carver A."/>
            <person name="Chen C."/>
            <person name="Cichocki N."/>
            <person name="Clum A."/>
            <person name="Culley D."/>
            <person name="Crous P.W."/>
            <person name="Fauchery L."/>
            <person name="Girlanda M."/>
            <person name="Hayes R.D."/>
            <person name="Keri Z."/>
            <person name="LaButti K."/>
            <person name="Lipzen A."/>
            <person name="Lombard V."/>
            <person name="Magnuson J."/>
            <person name="Maillard F."/>
            <person name="Murat C."/>
            <person name="Nolan M."/>
            <person name="Ohm R.A."/>
            <person name="Pangilinan J."/>
            <person name="Pereira M.F."/>
            <person name="Perotto S."/>
            <person name="Peter M."/>
            <person name="Pfister S."/>
            <person name="Riley R."/>
            <person name="Sitrit Y."/>
            <person name="Stielow J.B."/>
            <person name="Szollosi G."/>
            <person name="Zifcakova L."/>
            <person name="Stursova M."/>
            <person name="Spatafora J.W."/>
            <person name="Tedersoo L."/>
            <person name="Vaario L.M."/>
            <person name="Yamada A."/>
            <person name="Yan M."/>
            <person name="Wang P."/>
            <person name="Xu J."/>
            <person name="Bruns T."/>
            <person name="Baldrian P."/>
            <person name="Vilgalys R."/>
            <person name="Dunand C."/>
            <person name="Henrissat B."/>
            <person name="Grigoriev I.V."/>
            <person name="Hibbett D."/>
            <person name="Nagy L.G."/>
            <person name="Martin F.M."/>
        </authorList>
    </citation>
    <scope>NUCLEOTIDE SEQUENCE</scope>
    <source>
        <strain evidence="2">UP504</strain>
    </source>
</reference>
<evidence type="ECO:0000256" key="1">
    <source>
        <dbReference type="SAM" id="MobiDB-lite"/>
    </source>
</evidence>